<dbReference type="AlphaFoldDB" id="A0A0F2LUI3"/>
<dbReference type="GeneID" id="27666895"/>
<sequence length="1188" mass="131473">MDVPSPASKGKKRALPLDLQDIAAAIQNLPGDSSALLPTPAPFPQSFGSAATSSSFVSATTAQSAPMPATTDAPVAARGRFTKVQQAINRAAQRANRRIRRDIGRGRYTTKQITDVLHERNMLFQDWHRLHADAPGKDKNHGYHELDRTWSGIHTIPSTFPHDLPNSSLNSNVSAVVFTQSLPDVRFGDSQQPRPFTTCEPGTVLSWTKYFKLFESASDGVAHGNAKSGLQMLPAQPIQPLQLRLRRLLGEKRPMDEQLQSTPPAPKRRLLSRAVTLGHPPKQNDESYDGAVQFHPLSLGARSSSAQAAPTPTTNHQDLPSSPQPVAASIKFDLMSSISSCLDIVLNVCTFLDLSDILTLYRVSRVFKATFDNELEGNVMRMARQFASAETVRIFPFWLFPKATIPLPFHADDNRQHSRAPTLRYVNMLVSRERKVRDIVASLARAGHRLPPSTATAALKKMWLLMDIPTNQDRMNMLQDEELFSNADLLTIHMFHVKLVLYFHDPLFGPDISLPDTTDVEEEQIVPEPILEASGTFGVPAGVDMNDVHNETSAATNVESILWQQLELPGHALVETLLGQRGGFDVLWNFLRGKAFRSFRDVIELKVRYDYAPPAMDAVDHNAAQILSSMATAENAETFGNFLNSIEGFSDLANFDFKFDFNFDFNFDEFIDFDQGRLPETAEDKNTTVDDVLRLVPAWEMGIGHLEGWGTGTQHLLRPDELVPLEAARRMRANPDEHVDLTNHVPYMGVWGNRDFTTGENLIPSVEELYISDSEEDNIVGQIDSGDDGDNDKENMGTLAVASVYEMRSVVALVNKQFENYRYPTSRRRMDDRCGNVVVDEEDWQPYLSLKSRWSTLTLQEKLDVWWENHQQRLWRQAWTQRGDNDQRASSSNNNNNNVNNNIDDVSYTQPDDPANDDGDGDDDDDGNDADNEEGYDIGSDCDEDMMDGDSDSDQDEDNVDRYQSGDGSGSPSSSSHKPALHGTRAPSTPLAPPPPSSSSSSAAIPLPDTSQNLSRRHQRLVRSCIRWALNEQGEVDAALLAQADMVYEEEELQHWDAFMAAAMAAGNPIFGGAPAGSDFGTEDGHDIESDVDNNDDAGDDHLPSTPVPNAEDVLAPEFGSIGDVVRLVRQVNDCLAAAEKARKTLRSDDPDTASTASVRLSDLVKEAEELQSQLAAVLQGEVFAIEL</sequence>
<feature type="compositionally biased region" description="Low complexity" evidence="2">
    <location>
        <begin position="998"/>
        <end position="1008"/>
    </location>
</feature>
<evidence type="ECO:0000256" key="1">
    <source>
        <dbReference type="SAM" id="Coils"/>
    </source>
</evidence>
<feature type="compositionally biased region" description="Acidic residues" evidence="2">
    <location>
        <begin position="914"/>
        <end position="959"/>
    </location>
</feature>
<dbReference type="OrthoDB" id="4966at2759"/>
<proteinExistence type="predicted"/>
<feature type="compositionally biased region" description="Low complexity" evidence="2">
    <location>
        <begin position="890"/>
        <end position="902"/>
    </location>
</feature>
<feature type="compositionally biased region" description="Acidic residues" evidence="2">
    <location>
        <begin position="1090"/>
        <end position="1099"/>
    </location>
</feature>
<feature type="region of interest" description="Disordered" evidence="2">
    <location>
        <begin position="1075"/>
        <end position="1111"/>
    </location>
</feature>
<feature type="region of interest" description="Disordered" evidence="2">
    <location>
        <begin position="881"/>
        <end position="1016"/>
    </location>
</feature>
<dbReference type="Proteomes" id="UP000033710">
    <property type="component" value="Unassembled WGS sequence"/>
</dbReference>
<feature type="compositionally biased region" description="Polar residues" evidence="2">
    <location>
        <begin position="303"/>
        <end position="321"/>
    </location>
</feature>
<dbReference type="EMBL" id="AXCR01000012">
    <property type="protein sequence ID" value="KJR81127.1"/>
    <property type="molecule type" value="Genomic_DNA"/>
</dbReference>
<protein>
    <submittedName>
        <fullName evidence="3">Uncharacterized protein</fullName>
    </submittedName>
</protein>
<dbReference type="RefSeq" id="XP_016583803.1">
    <property type="nucleotide sequence ID" value="XM_016731618.1"/>
</dbReference>
<comment type="caution">
    <text evidence="3">The sequence shown here is derived from an EMBL/GenBank/DDBJ whole genome shotgun (WGS) entry which is preliminary data.</text>
</comment>
<evidence type="ECO:0000256" key="2">
    <source>
        <dbReference type="SAM" id="MobiDB-lite"/>
    </source>
</evidence>
<evidence type="ECO:0000313" key="4">
    <source>
        <dbReference type="Proteomes" id="UP000033710"/>
    </source>
</evidence>
<feature type="region of interest" description="Disordered" evidence="2">
    <location>
        <begin position="303"/>
        <end position="323"/>
    </location>
</feature>
<feature type="coiled-coil region" evidence="1">
    <location>
        <begin position="1154"/>
        <end position="1181"/>
    </location>
</feature>
<reference evidence="3 4" key="1">
    <citation type="journal article" date="2014" name="BMC Genomics">
        <title>Comparative genomics of the major fungal agents of human and animal Sporotrichosis: Sporothrix schenckii and Sporothrix brasiliensis.</title>
        <authorList>
            <person name="Teixeira M.M."/>
            <person name="de Almeida L.G."/>
            <person name="Kubitschek-Barreira P."/>
            <person name="Alves F.L."/>
            <person name="Kioshima E.S."/>
            <person name="Abadio A.K."/>
            <person name="Fernandes L."/>
            <person name="Derengowski L.S."/>
            <person name="Ferreira K.S."/>
            <person name="Souza R.C."/>
            <person name="Ruiz J.C."/>
            <person name="de Andrade N.C."/>
            <person name="Paes H.C."/>
            <person name="Nicola A.M."/>
            <person name="Albuquerque P."/>
            <person name="Gerber A.L."/>
            <person name="Martins V.P."/>
            <person name="Peconick L.D."/>
            <person name="Neto A.V."/>
            <person name="Chaucanez C.B."/>
            <person name="Silva P.A."/>
            <person name="Cunha O.L."/>
            <person name="de Oliveira F.F."/>
            <person name="dos Santos T.C."/>
            <person name="Barros A.L."/>
            <person name="Soares M.A."/>
            <person name="de Oliveira L.M."/>
            <person name="Marini M.M."/>
            <person name="Villalobos-Duno H."/>
            <person name="Cunha M.M."/>
            <person name="de Hoog S."/>
            <person name="da Silveira J.F."/>
            <person name="Henrissat B."/>
            <person name="Nino-Vega G.A."/>
            <person name="Cisalpino P.S."/>
            <person name="Mora-Montes H.M."/>
            <person name="Almeida S.R."/>
            <person name="Stajich J.E."/>
            <person name="Lopes-Bezerra L.M."/>
            <person name="Vasconcelos A.T."/>
            <person name="Felipe M.S."/>
        </authorList>
    </citation>
    <scope>NUCLEOTIDE SEQUENCE [LARGE SCALE GENOMIC DNA]</scope>
    <source>
        <strain evidence="3 4">1099-18</strain>
    </source>
</reference>
<name>A0A0F2LUI3_SPOSC</name>
<gene>
    <name evidence="3" type="ORF">SPSK_04856</name>
</gene>
<dbReference type="KEGG" id="ssck:SPSK_04856"/>
<reference evidence="3 4" key="2">
    <citation type="journal article" date="2015" name="Eukaryot. Cell">
        <title>Asexual propagation of a virulent clone complex in a human and feline outbreak of sporotrichosis.</title>
        <authorList>
            <person name="Teixeira Mde M."/>
            <person name="Rodrigues A.M."/>
            <person name="Tsui C.K."/>
            <person name="de Almeida L.G."/>
            <person name="Van Diepeningen A.D."/>
            <person name="van den Ende B.G."/>
            <person name="Fernandes G.F."/>
            <person name="Kano R."/>
            <person name="Hamelin R.C."/>
            <person name="Lopes-Bezerra L.M."/>
            <person name="Vasconcelos A.T."/>
            <person name="de Hoog S."/>
            <person name="de Camargo Z.P."/>
            <person name="Felipe M.S."/>
        </authorList>
    </citation>
    <scope>NUCLEOTIDE SEQUENCE [LARGE SCALE GENOMIC DNA]</scope>
    <source>
        <strain evidence="3 4">1099-18</strain>
    </source>
</reference>
<keyword evidence="1" id="KW-0175">Coiled coil</keyword>
<accession>A0A0F2LUI3</accession>
<organism evidence="3 4">
    <name type="scientific">Sporothrix schenckii 1099-18</name>
    <dbReference type="NCBI Taxonomy" id="1397361"/>
    <lineage>
        <taxon>Eukaryota</taxon>
        <taxon>Fungi</taxon>
        <taxon>Dikarya</taxon>
        <taxon>Ascomycota</taxon>
        <taxon>Pezizomycotina</taxon>
        <taxon>Sordariomycetes</taxon>
        <taxon>Sordariomycetidae</taxon>
        <taxon>Ophiostomatales</taxon>
        <taxon>Ophiostomataceae</taxon>
        <taxon>Sporothrix</taxon>
    </lineage>
</organism>
<evidence type="ECO:0000313" key="3">
    <source>
        <dbReference type="EMBL" id="KJR81127.1"/>
    </source>
</evidence>
<dbReference type="VEuPathDB" id="FungiDB:SPSK_04856"/>